<organism evidence="1 2">
    <name type="scientific">Protopolystoma xenopodis</name>
    <dbReference type="NCBI Taxonomy" id="117903"/>
    <lineage>
        <taxon>Eukaryota</taxon>
        <taxon>Metazoa</taxon>
        <taxon>Spiralia</taxon>
        <taxon>Lophotrochozoa</taxon>
        <taxon>Platyhelminthes</taxon>
        <taxon>Monogenea</taxon>
        <taxon>Polyopisthocotylea</taxon>
        <taxon>Polystomatidea</taxon>
        <taxon>Polystomatidae</taxon>
        <taxon>Protopolystoma</taxon>
    </lineage>
</organism>
<comment type="caution">
    <text evidence="1">The sequence shown here is derived from an EMBL/GenBank/DDBJ whole genome shotgun (WGS) entry which is preliminary data.</text>
</comment>
<evidence type="ECO:0000313" key="2">
    <source>
        <dbReference type="Proteomes" id="UP000784294"/>
    </source>
</evidence>
<name>A0A448WSA3_9PLAT</name>
<dbReference type="AlphaFoldDB" id="A0A448WSA3"/>
<reference evidence="1" key="1">
    <citation type="submission" date="2018-11" db="EMBL/GenBank/DDBJ databases">
        <authorList>
            <consortium name="Pathogen Informatics"/>
        </authorList>
    </citation>
    <scope>NUCLEOTIDE SEQUENCE</scope>
</reference>
<gene>
    <name evidence="1" type="ORF">PXEA_LOCUS12419</name>
</gene>
<keyword evidence="2" id="KW-1185">Reference proteome</keyword>
<protein>
    <submittedName>
        <fullName evidence="1">Uncharacterized protein</fullName>
    </submittedName>
</protein>
<sequence>MCRLFGENHSCLVNLSSLANETHPEVPFGSASSKFDQITFTQQLDELFASALHRLVRGETSASGRFIALACPVRLSCGHLVSRLGLKLIPTPVFHQKG</sequence>
<dbReference type="Proteomes" id="UP000784294">
    <property type="component" value="Unassembled WGS sequence"/>
</dbReference>
<proteinExistence type="predicted"/>
<evidence type="ECO:0000313" key="1">
    <source>
        <dbReference type="EMBL" id="VEL18979.1"/>
    </source>
</evidence>
<dbReference type="EMBL" id="CAAALY010039527">
    <property type="protein sequence ID" value="VEL18979.1"/>
    <property type="molecule type" value="Genomic_DNA"/>
</dbReference>
<accession>A0A448WSA3</accession>